<keyword evidence="1" id="KW-1133">Transmembrane helix</keyword>
<evidence type="ECO:0000313" key="2">
    <source>
        <dbReference type="Ensembl" id="ENSTGEP00000012541.1"/>
    </source>
</evidence>
<accession>A0A8D2EVK7</accession>
<feature type="transmembrane region" description="Helical" evidence="1">
    <location>
        <begin position="6"/>
        <end position="27"/>
    </location>
</feature>
<dbReference type="Proteomes" id="UP000694411">
    <property type="component" value="Chromosome 13"/>
</dbReference>
<reference evidence="2" key="2">
    <citation type="submission" date="2025-08" db="UniProtKB">
        <authorList>
            <consortium name="Ensembl"/>
        </authorList>
    </citation>
    <scope>IDENTIFICATION</scope>
</reference>
<evidence type="ECO:0000313" key="3">
    <source>
        <dbReference type="Proteomes" id="UP000694411"/>
    </source>
</evidence>
<dbReference type="AlphaFoldDB" id="A0A8D2EVK7"/>
<keyword evidence="3" id="KW-1185">Reference proteome</keyword>
<evidence type="ECO:0000256" key="1">
    <source>
        <dbReference type="SAM" id="Phobius"/>
    </source>
</evidence>
<sequence>MKHLYRLLWEITTPFAIFRAYVFTFLANQFLRRKCVRDLGICSRALAWLWS</sequence>
<name>A0A8D2EVK7_THEGE</name>
<keyword evidence="1" id="KW-0812">Transmembrane</keyword>
<organism evidence="2 3">
    <name type="scientific">Theropithecus gelada</name>
    <name type="common">Gelada baboon</name>
    <dbReference type="NCBI Taxonomy" id="9565"/>
    <lineage>
        <taxon>Eukaryota</taxon>
        <taxon>Metazoa</taxon>
        <taxon>Chordata</taxon>
        <taxon>Craniata</taxon>
        <taxon>Vertebrata</taxon>
        <taxon>Euteleostomi</taxon>
        <taxon>Mammalia</taxon>
        <taxon>Eutheria</taxon>
        <taxon>Euarchontoglires</taxon>
        <taxon>Primates</taxon>
        <taxon>Haplorrhini</taxon>
        <taxon>Catarrhini</taxon>
        <taxon>Cercopithecidae</taxon>
        <taxon>Cercopithecinae</taxon>
        <taxon>Theropithecus</taxon>
    </lineage>
</organism>
<keyword evidence="1" id="KW-0472">Membrane</keyword>
<proteinExistence type="predicted"/>
<dbReference type="Ensembl" id="ENSTGET00000015095.1">
    <property type="protein sequence ID" value="ENSTGEP00000012541.1"/>
    <property type="gene ID" value="ENSTGEG00000010243.1"/>
</dbReference>
<reference evidence="2" key="3">
    <citation type="submission" date="2025-09" db="UniProtKB">
        <authorList>
            <consortium name="Ensembl"/>
        </authorList>
    </citation>
    <scope>IDENTIFICATION</scope>
</reference>
<protein>
    <submittedName>
        <fullName evidence="2">Uncharacterized protein</fullName>
    </submittedName>
</protein>
<reference evidence="2" key="1">
    <citation type="submission" date="2018-05" db="EMBL/GenBank/DDBJ databases">
        <title>Whole genome of Theropithecus gelada.</title>
        <authorList>
            <person name="Chiou K.L."/>
            <person name="Snyder-Mackler N."/>
        </authorList>
    </citation>
    <scope>NUCLEOTIDE SEQUENCE [LARGE SCALE GENOMIC DNA]</scope>
</reference>